<dbReference type="GO" id="GO:0003677">
    <property type="term" value="F:DNA binding"/>
    <property type="evidence" value="ECO:0007669"/>
    <property type="project" value="InterPro"/>
</dbReference>
<keyword evidence="11" id="KW-1185">Reference proteome</keyword>
<dbReference type="EMBL" id="FQWO01000001">
    <property type="protein sequence ID" value="SHG28166.1"/>
    <property type="molecule type" value="Genomic_DNA"/>
</dbReference>
<keyword evidence="4 9" id="KW-0808">Transferase</keyword>
<dbReference type="GO" id="GO:0008170">
    <property type="term" value="F:N-methyltransferase activity"/>
    <property type="evidence" value="ECO:0007669"/>
    <property type="project" value="InterPro"/>
</dbReference>
<evidence type="ECO:0000256" key="2">
    <source>
        <dbReference type="ARBA" id="ARBA00011900"/>
    </source>
</evidence>
<sequence length="609" mass="70262">MNKQDLISKIKQLDGISQDERAYLINLVNTKKKYGLVWEDKPEDFEEQLRDNLPVLKEVKEKAIINGEDNPNHILIEGDNLHALTALTFTHEGKIDVIYIDPPYNTGAKEDFIYNDHYVDKEDAFRHSKWLSFMHRRLRIAKSLLKEDGVIFCSIGDDEISQLTLLFNEIFTEKNKLGVITRLAKPADDQGNYFSSSKDYVIAYTKSINLLANFKDSVNETLFKKVETVGPKTGEKYRDDVAFYQAALGVRPNLRYYVKCPDGSLVIPPGNTFPVEKSDGSQSIPQSDEDKCWRWSLEKYLIDKHLLVYKKSNKTPLVDEFGNQAKWNIYTKSYLNDRSEKGASPRDFIDQFINRKGADLIKQYDIKFSYSKPFELIQHLVKITNKSNDITVLDFFAGSGTALHSVMSLNELDKGTRTCIISTNNENNICEEVTYPRCERTINPYTNKKGKEMPSFPNNNLRYYKSEFVSRETSLNNKRELTLLATELLCIKENCYAEKKIDIKKVKYFENNKVTLLILFDDIAITETIEFIKNYTSKNKIKIYIFSIGSDPYTEDFTEVLNKVELCALPDAIYKAYQNVLPKRKRPETIIDLETVNPINENGEQLSIL</sequence>
<dbReference type="Proteomes" id="UP000237771">
    <property type="component" value="Unassembled WGS sequence"/>
</dbReference>
<dbReference type="AlphaFoldDB" id="A0A1M5IIV5"/>
<evidence type="ECO:0000259" key="7">
    <source>
        <dbReference type="Pfam" id="PF01555"/>
    </source>
</evidence>
<proteinExistence type="inferred from homology"/>
<dbReference type="PRINTS" id="PR00506">
    <property type="entry name" value="D21N6MTFRASE"/>
</dbReference>
<evidence type="ECO:0000256" key="3">
    <source>
        <dbReference type="ARBA" id="ARBA00022603"/>
    </source>
</evidence>
<dbReference type="RefSeq" id="WP_072938609.1">
    <property type="nucleotide sequence ID" value="NZ_FQWO01000001.1"/>
</dbReference>
<evidence type="ECO:0000256" key="1">
    <source>
        <dbReference type="ARBA" id="ARBA00006594"/>
    </source>
</evidence>
<comment type="similarity">
    <text evidence="1">Belongs to the N(4)/N(6)-methyltransferase family.</text>
</comment>
<dbReference type="Gene3D" id="3.40.50.150">
    <property type="entry name" value="Vaccinia Virus protein VP39"/>
    <property type="match status" value="1"/>
</dbReference>
<dbReference type="GO" id="GO:0032259">
    <property type="term" value="P:methylation"/>
    <property type="evidence" value="ECO:0007669"/>
    <property type="project" value="UniProtKB-KW"/>
</dbReference>
<evidence type="ECO:0000313" key="11">
    <source>
        <dbReference type="Proteomes" id="UP000237771"/>
    </source>
</evidence>
<reference evidence="8 11" key="3">
    <citation type="submission" date="2018-03" db="EMBL/GenBank/DDBJ databases">
        <title>Genomic Encyclopedia of Archaeal and Bacterial Type Strains, Phase II (KMG-II): from individual species to whole genera.</title>
        <authorList>
            <person name="Goeker M."/>
        </authorList>
    </citation>
    <scope>NUCLEOTIDE SEQUENCE [LARGE SCALE GENOMIC DNA]</scope>
    <source>
        <strain evidence="8 11">DSM 17797</strain>
    </source>
</reference>
<comment type="catalytic activity">
    <reaction evidence="6">
        <text>a 2'-deoxyadenosine in DNA + S-adenosyl-L-methionine = an N(6)-methyl-2'-deoxyadenosine in DNA + S-adenosyl-L-homocysteine + H(+)</text>
        <dbReference type="Rhea" id="RHEA:15197"/>
        <dbReference type="Rhea" id="RHEA-COMP:12418"/>
        <dbReference type="Rhea" id="RHEA-COMP:12419"/>
        <dbReference type="ChEBI" id="CHEBI:15378"/>
        <dbReference type="ChEBI" id="CHEBI:57856"/>
        <dbReference type="ChEBI" id="CHEBI:59789"/>
        <dbReference type="ChEBI" id="CHEBI:90615"/>
        <dbReference type="ChEBI" id="CHEBI:90616"/>
        <dbReference type="EC" id="2.1.1.72"/>
    </reaction>
</comment>
<evidence type="ECO:0000256" key="5">
    <source>
        <dbReference type="ARBA" id="ARBA00022691"/>
    </source>
</evidence>
<dbReference type="EC" id="2.1.1.72" evidence="2"/>
<dbReference type="Proteomes" id="UP000184384">
    <property type="component" value="Unassembled WGS sequence"/>
</dbReference>
<accession>A0A1M5IIV5</accession>
<dbReference type="Pfam" id="PF01555">
    <property type="entry name" value="N6_N4_Mtase"/>
    <property type="match status" value="1"/>
</dbReference>
<dbReference type="STRING" id="280093.SAMN05443373_101270"/>
<dbReference type="SUPFAM" id="SSF53335">
    <property type="entry name" value="S-adenosyl-L-methionine-dependent methyltransferases"/>
    <property type="match status" value="1"/>
</dbReference>
<organism evidence="9 10">
    <name type="scientific">Flavobacterium granuli</name>
    <dbReference type="NCBI Taxonomy" id="280093"/>
    <lineage>
        <taxon>Bacteria</taxon>
        <taxon>Pseudomonadati</taxon>
        <taxon>Bacteroidota</taxon>
        <taxon>Flavobacteriia</taxon>
        <taxon>Flavobacteriales</taxon>
        <taxon>Flavobacteriaceae</taxon>
        <taxon>Flavobacterium</taxon>
    </lineage>
</organism>
<dbReference type="InterPro" id="IPR002295">
    <property type="entry name" value="N4/N6-MTase_EcoPI_Mod-like"/>
</dbReference>
<dbReference type="InterPro" id="IPR002941">
    <property type="entry name" value="DNA_methylase_N4/N6"/>
</dbReference>
<dbReference type="EMBL" id="PVUB01000001">
    <property type="protein sequence ID" value="PRZ27985.1"/>
    <property type="molecule type" value="Genomic_DNA"/>
</dbReference>
<protein>
    <recommendedName>
        <fullName evidence="2">site-specific DNA-methyltransferase (adenine-specific)</fullName>
        <ecNumber evidence="2">2.1.1.72</ecNumber>
    </recommendedName>
</protein>
<gene>
    <name evidence="8" type="ORF">BC624_101270</name>
    <name evidence="9" type="ORF">SAMN05443373_101270</name>
</gene>
<evidence type="ECO:0000313" key="9">
    <source>
        <dbReference type="EMBL" id="SHG28166.1"/>
    </source>
</evidence>
<dbReference type="InterPro" id="IPR002052">
    <property type="entry name" value="DNA_methylase_N6_adenine_CS"/>
</dbReference>
<reference evidence="10" key="2">
    <citation type="submission" date="2016-11" db="EMBL/GenBank/DDBJ databases">
        <authorList>
            <person name="Varghese N."/>
            <person name="Submissions S."/>
        </authorList>
    </citation>
    <scope>NUCLEOTIDE SEQUENCE [LARGE SCALE GENOMIC DNA]</scope>
    <source>
        <strain evidence="10">DSM 19729</strain>
    </source>
</reference>
<name>A0A1M5IIV5_9FLAO</name>
<keyword evidence="5" id="KW-0949">S-adenosyl-L-methionine</keyword>
<feature type="domain" description="DNA methylase N-4/N-6" evidence="7">
    <location>
        <begin position="95"/>
        <end position="411"/>
    </location>
</feature>
<evidence type="ECO:0000313" key="8">
    <source>
        <dbReference type="EMBL" id="PRZ27985.1"/>
    </source>
</evidence>
<reference evidence="9" key="1">
    <citation type="submission" date="2016-11" db="EMBL/GenBank/DDBJ databases">
        <authorList>
            <person name="Jaros S."/>
            <person name="Januszkiewicz K."/>
            <person name="Wedrychowicz H."/>
        </authorList>
    </citation>
    <scope>NUCLEOTIDE SEQUENCE [LARGE SCALE GENOMIC DNA]</scope>
    <source>
        <strain evidence="9">DSM 19729</strain>
    </source>
</reference>
<evidence type="ECO:0000256" key="6">
    <source>
        <dbReference type="ARBA" id="ARBA00047942"/>
    </source>
</evidence>
<evidence type="ECO:0000313" key="10">
    <source>
        <dbReference type="Proteomes" id="UP000184384"/>
    </source>
</evidence>
<dbReference type="PROSITE" id="PS00092">
    <property type="entry name" value="N6_MTASE"/>
    <property type="match status" value="1"/>
</dbReference>
<evidence type="ECO:0000256" key="4">
    <source>
        <dbReference type="ARBA" id="ARBA00022679"/>
    </source>
</evidence>
<keyword evidence="3 9" id="KW-0489">Methyltransferase</keyword>
<dbReference type="GO" id="GO:0009007">
    <property type="term" value="F:site-specific DNA-methyltransferase (adenine-specific) activity"/>
    <property type="evidence" value="ECO:0007669"/>
    <property type="project" value="UniProtKB-EC"/>
</dbReference>
<dbReference type="InterPro" id="IPR029063">
    <property type="entry name" value="SAM-dependent_MTases_sf"/>
</dbReference>
<dbReference type="OrthoDB" id="9800801at2"/>